<dbReference type="Gene3D" id="1.10.1380.10">
    <property type="entry name" value="Neutral endopeptidase , domain2"/>
    <property type="match status" value="1"/>
</dbReference>
<dbReference type="AlphaFoldDB" id="H3A0M2"/>
<dbReference type="InterPro" id="IPR018497">
    <property type="entry name" value="Peptidase_M13_C"/>
</dbReference>
<evidence type="ECO:0000259" key="7">
    <source>
        <dbReference type="Pfam" id="PF01431"/>
    </source>
</evidence>
<dbReference type="PANTHER" id="PTHR11733">
    <property type="entry name" value="ZINC METALLOPROTEASE FAMILY M13 NEPRILYSIN-RELATED"/>
    <property type="match status" value="1"/>
</dbReference>
<dbReference type="EMBL" id="AFYH01119937">
    <property type="status" value="NOT_ANNOTATED_CDS"/>
    <property type="molecule type" value="Genomic_DNA"/>
</dbReference>
<dbReference type="InterPro" id="IPR024079">
    <property type="entry name" value="MetalloPept_cat_dom_sf"/>
</dbReference>
<reference evidence="10" key="1">
    <citation type="submission" date="2011-08" db="EMBL/GenBank/DDBJ databases">
        <title>The draft genome of Latimeria chalumnae.</title>
        <authorList>
            <person name="Di Palma F."/>
            <person name="Alfoldi J."/>
            <person name="Johnson J."/>
            <person name="Berlin A."/>
            <person name="Gnerre S."/>
            <person name="Jaffe D."/>
            <person name="MacCallum I."/>
            <person name="Young S."/>
            <person name="Walker B.J."/>
            <person name="Lander E."/>
            <person name="Lindblad-Toh K."/>
        </authorList>
    </citation>
    <scope>NUCLEOTIDE SEQUENCE [LARGE SCALE GENOMIC DNA]</scope>
    <source>
        <strain evidence="10">Wild caught</strain>
    </source>
</reference>
<evidence type="ECO:0000313" key="10">
    <source>
        <dbReference type="Proteomes" id="UP000008672"/>
    </source>
</evidence>
<reference evidence="9" key="2">
    <citation type="submission" date="2025-08" db="UniProtKB">
        <authorList>
            <consortium name="Ensembl"/>
        </authorList>
    </citation>
    <scope>IDENTIFICATION</scope>
</reference>
<keyword evidence="10" id="KW-1185">Reference proteome</keyword>
<dbReference type="GO" id="GO:0046872">
    <property type="term" value="F:metal ion binding"/>
    <property type="evidence" value="ECO:0007669"/>
    <property type="project" value="UniProtKB-KW"/>
</dbReference>
<keyword evidence="2" id="KW-0645">Protease</keyword>
<evidence type="ECO:0000256" key="2">
    <source>
        <dbReference type="ARBA" id="ARBA00022670"/>
    </source>
</evidence>
<dbReference type="GeneTree" id="ENSGT00940000156050"/>
<dbReference type="EMBL" id="AFYH01119935">
    <property type="status" value="NOT_ANNOTATED_CDS"/>
    <property type="molecule type" value="Genomic_DNA"/>
</dbReference>
<dbReference type="InterPro" id="IPR042089">
    <property type="entry name" value="Peptidase_M13_dom_2"/>
</dbReference>
<dbReference type="EMBL" id="AFYH01119936">
    <property type="status" value="NOT_ANNOTATED_CDS"/>
    <property type="molecule type" value="Genomic_DNA"/>
</dbReference>
<reference evidence="9" key="3">
    <citation type="submission" date="2025-09" db="UniProtKB">
        <authorList>
            <consortium name="Ensembl"/>
        </authorList>
    </citation>
    <scope>IDENTIFICATION</scope>
</reference>
<dbReference type="GO" id="GO:0016485">
    <property type="term" value="P:protein processing"/>
    <property type="evidence" value="ECO:0007669"/>
    <property type="project" value="TreeGrafter"/>
</dbReference>
<dbReference type="Pfam" id="PF05649">
    <property type="entry name" value="Peptidase_M13_N"/>
    <property type="match status" value="1"/>
</dbReference>
<keyword evidence="4" id="KW-0378">Hydrolase</keyword>
<evidence type="ECO:0000313" key="9">
    <source>
        <dbReference type="Ensembl" id="ENSLACP00000003193.1"/>
    </source>
</evidence>
<dbReference type="PANTHER" id="PTHR11733:SF128">
    <property type="entry name" value="KELL BLOOD GROUP GLYCOPROTEIN"/>
    <property type="match status" value="1"/>
</dbReference>
<evidence type="ECO:0000256" key="4">
    <source>
        <dbReference type="ARBA" id="ARBA00022801"/>
    </source>
</evidence>
<keyword evidence="3" id="KW-0479">Metal-binding</keyword>
<feature type="domain" description="Peptidase M13 N-terminal" evidence="8">
    <location>
        <begin position="26"/>
        <end position="413"/>
    </location>
</feature>
<evidence type="ECO:0000256" key="3">
    <source>
        <dbReference type="ARBA" id="ARBA00022723"/>
    </source>
</evidence>
<dbReference type="eggNOG" id="KOG3624">
    <property type="taxonomic scope" value="Eukaryota"/>
</dbReference>
<dbReference type="Gene3D" id="3.40.390.10">
    <property type="entry name" value="Collagenase (Catalytic Domain)"/>
    <property type="match status" value="1"/>
</dbReference>
<comment type="cofactor">
    <cofactor evidence="1">
        <name>Zn(2+)</name>
        <dbReference type="ChEBI" id="CHEBI:29105"/>
    </cofactor>
</comment>
<dbReference type="PRINTS" id="PR00786">
    <property type="entry name" value="NEPRILYSIN"/>
</dbReference>
<evidence type="ECO:0000256" key="6">
    <source>
        <dbReference type="ARBA" id="ARBA00023049"/>
    </source>
</evidence>
<dbReference type="EMBL" id="AFYH01119938">
    <property type="status" value="NOT_ANNOTATED_CDS"/>
    <property type="molecule type" value="Genomic_DNA"/>
</dbReference>
<dbReference type="InterPro" id="IPR000718">
    <property type="entry name" value="Peptidase_M13"/>
</dbReference>
<dbReference type="EMBL" id="AFYH01119934">
    <property type="status" value="NOT_ANNOTATED_CDS"/>
    <property type="molecule type" value="Genomic_DNA"/>
</dbReference>
<evidence type="ECO:0000259" key="8">
    <source>
        <dbReference type="Pfam" id="PF05649"/>
    </source>
</evidence>
<protein>
    <recommendedName>
        <fullName evidence="11">Kell metallo-endopeptidase (Kell blood group)</fullName>
    </recommendedName>
</protein>
<keyword evidence="6" id="KW-0482">Metalloprotease</keyword>
<dbReference type="GO" id="GO:0005886">
    <property type="term" value="C:plasma membrane"/>
    <property type="evidence" value="ECO:0007669"/>
    <property type="project" value="TreeGrafter"/>
</dbReference>
<dbReference type="Pfam" id="PF01431">
    <property type="entry name" value="Peptidase_M13"/>
    <property type="match status" value="1"/>
</dbReference>
<dbReference type="Proteomes" id="UP000008672">
    <property type="component" value="Unassembled WGS sequence"/>
</dbReference>
<dbReference type="HOGENOM" id="CLU_006187_8_2_1"/>
<dbReference type="InterPro" id="IPR008753">
    <property type="entry name" value="Peptidase_M13_N"/>
</dbReference>
<dbReference type="Ensembl" id="ENSLACT00000003223.1">
    <property type="protein sequence ID" value="ENSLACP00000003193.1"/>
    <property type="gene ID" value="ENSLACG00000002852.1"/>
</dbReference>
<evidence type="ECO:0000256" key="5">
    <source>
        <dbReference type="ARBA" id="ARBA00022833"/>
    </source>
</evidence>
<accession>H3A0M2</accession>
<sequence length="676" mass="77873">PTPCLTESCTSLSERIRSSVNSSVDPCEGFFHYACGNRRKNPPDPEGKRQTSVSEELWEQNQLILKRLLERRGSVPGSSAEDKARSFYRSCMNTEKIEALGAAPLQDIITEVGGWAISSSQPKPDFMQTLAALMRDYNTFPLFRAHIAADPQDPKRNIIQIAQAEFHTPMEGQNQTRAAYTMSLRSYLNYLSRLSLLLGEDENNTAPLIPPMFTFESKLSVLAKAQEEGNSGASQSLRLPLEELQSLAPSIDWLACLTTTFHPLQLNKSDPVLVQDLEYIKKMSELVQGWPRSFFVHYYLIFSLVHNIVPFLDTRFQNATLQWRRGFFKKKKNTVFPRWKKCVHETRVVFASVLEAMFVHEVFKEETREMAEEMIGEIKTALQTLLEKKEWMDHQTRRVAKDVVNTVQIQVGFTKKLLDRAELETKYRDYEVNEDTYLENIINFFKISRNDSPISFRQLTQKANQWEVSPTSVHPHYLPHSKRIILPAGMFRPPWFHREFPRAVNFGGLGVLLACQAFQAFYDQSECFLRKASRGEYVMNRANCSDCIQTELMRVGQCLGEQSLNSFHISQEFLKDSGGLSAAYQACPHKGWVFRGGRREEVVPPFSLKSLETLFFFFFYKILFQMVCGEESQEMPQDIRRQTRVDVPLSHSKEFSRHYGCPSGSRMNPRQKCSLW</sequence>
<evidence type="ECO:0008006" key="11">
    <source>
        <dbReference type="Google" id="ProtNLM"/>
    </source>
</evidence>
<proteinExistence type="predicted"/>
<dbReference type="CDD" id="cd08662">
    <property type="entry name" value="M13"/>
    <property type="match status" value="1"/>
</dbReference>
<keyword evidence="5" id="KW-0862">Zinc</keyword>
<dbReference type="GO" id="GO:0004222">
    <property type="term" value="F:metalloendopeptidase activity"/>
    <property type="evidence" value="ECO:0007669"/>
    <property type="project" value="InterPro"/>
</dbReference>
<dbReference type="SUPFAM" id="SSF55486">
    <property type="entry name" value="Metalloproteases ('zincins'), catalytic domain"/>
    <property type="match status" value="1"/>
</dbReference>
<evidence type="ECO:0000256" key="1">
    <source>
        <dbReference type="ARBA" id="ARBA00001947"/>
    </source>
</evidence>
<organism evidence="9 10">
    <name type="scientific">Latimeria chalumnae</name>
    <name type="common">Coelacanth</name>
    <dbReference type="NCBI Taxonomy" id="7897"/>
    <lineage>
        <taxon>Eukaryota</taxon>
        <taxon>Metazoa</taxon>
        <taxon>Chordata</taxon>
        <taxon>Craniata</taxon>
        <taxon>Vertebrata</taxon>
        <taxon>Euteleostomi</taxon>
        <taxon>Coelacanthiformes</taxon>
        <taxon>Coelacanthidae</taxon>
        <taxon>Latimeria</taxon>
    </lineage>
</organism>
<feature type="domain" description="Peptidase M13 C-terminal" evidence="7">
    <location>
        <begin position="476"/>
        <end position="675"/>
    </location>
</feature>
<dbReference type="InParanoid" id="H3A0M2"/>
<name>H3A0M2_LATCH</name>
<dbReference type="STRING" id="7897.ENSLACP00000003193"/>
<dbReference type="PROSITE" id="PS51885">
    <property type="entry name" value="NEPRILYSIN"/>
    <property type="match status" value="1"/>
</dbReference>